<name>A0ABD3GWY7_9MARC</name>
<feature type="region of interest" description="Disordered" evidence="1">
    <location>
        <begin position="24"/>
        <end position="50"/>
    </location>
</feature>
<dbReference type="AlphaFoldDB" id="A0ABD3GWY7"/>
<evidence type="ECO:0000256" key="1">
    <source>
        <dbReference type="SAM" id="MobiDB-lite"/>
    </source>
</evidence>
<accession>A0ABD3GWY7</accession>
<organism evidence="2 3">
    <name type="scientific">Riccia sorocarpa</name>
    <dbReference type="NCBI Taxonomy" id="122646"/>
    <lineage>
        <taxon>Eukaryota</taxon>
        <taxon>Viridiplantae</taxon>
        <taxon>Streptophyta</taxon>
        <taxon>Embryophyta</taxon>
        <taxon>Marchantiophyta</taxon>
        <taxon>Marchantiopsida</taxon>
        <taxon>Marchantiidae</taxon>
        <taxon>Marchantiales</taxon>
        <taxon>Ricciaceae</taxon>
        <taxon>Riccia</taxon>
    </lineage>
</organism>
<gene>
    <name evidence="2" type="ORF">R1sor_001203</name>
</gene>
<proteinExistence type="predicted"/>
<evidence type="ECO:0000313" key="2">
    <source>
        <dbReference type="EMBL" id="KAL3683181.1"/>
    </source>
</evidence>
<keyword evidence="3" id="KW-1185">Reference proteome</keyword>
<dbReference type="EMBL" id="JBJQOH010000006">
    <property type="protein sequence ID" value="KAL3683181.1"/>
    <property type="molecule type" value="Genomic_DNA"/>
</dbReference>
<reference evidence="2 3" key="1">
    <citation type="submission" date="2024-09" db="EMBL/GenBank/DDBJ databases">
        <title>Chromosome-scale assembly of Riccia sorocarpa.</title>
        <authorList>
            <person name="Paukszto L."/>
        </authorList>
    </citation>
    <scope>NUCLEOTIDE SEQUENCE [LARGE SCALE GENOMIC DNA]</scope>
    <source>
        <strain evidence="2">LP-2024</strain>
        <tissue evidence="2">Aerial parts of the thallus</tissue>
    </source>
</reference>
<dbReference type="Proteomes" id="UP001633002">
    <property type="component" value="Unassembled WGS sequence"/>
</dbReference>
<evidence type="ECO:0000313" key="3">
    <source>
        <dbReference type="Proteomes" id="UP001633002"/>
    </source>
</evidence>
<sequence length="235" mass="26695">MYSKLPFHRVTADEYFHEGASASIPRIGNGEQENGAAGTEDLPTSLGRKSHGNIWTEQKEYESEYKQLLENLRKEGSVLNSVTLMLTIKAYLDSKASSLLKENGCTFDGSRTWVRGYGCSSMRWSFSSSTTAPQKLSSDWEEKGREKTYTMKGSREVAVTGKDDKLQDAPQSCNRDVILQRPFKAGFQREYAAWAVKSLTQQMSMDEMPRDNRSDLSIHLLRNNACEFLWKVHKQ</sequence>
<protein>
    <submittedName>
        <fullName evidence="2">Uncharacterized protein</fullName>
    </submittedName>
</protein>
<comment type="caution">
    <text evidence="2">The sequence shown here is derived from an EMBL/GenBank/DDBJ whole genome shotgun (WGS) entry which is preliminary data.</text>
</comment>